<dbReference type="InterPro" id="IPR036116">
    <property type="entry name" value="FN3_sf"/>
</dbReference>
<sequence length="358" mass="36254">MNLKAVGSSDGKSVDLSWDPSADPKNADGSAGSGVAGYEVYDQAGKKIADVTDPKTTVTGLTPGTEYTYTVKAKDKAGNVSAASAAVKVTTGPAADTVAPSAPANVVATPAPTSVSLTWEKSTDNVAVTGYEVYDSSGKKVADVTTNSATLNGLTPDTDYTVTVKAKDKAGNLSGASTPVKFHTGKESTGGEGGEYAFKVSGSTFLKAPNGSAPLTGGLIASVDGATKKYTGDLTLNPTTGDFRILGFLPVRAGLVMTPQGKVTGTMDGKLVADVNVKVGVPSLSFFGIPLAGGEKCTTRTPSALHLESPGAFDPVKGSKISGTYKLDELENCDGLEPLLSAFTAGDGNTINLNVVGR</sequence>
<dbReference type="SMART" id="SM00060">
    <property type="entry name" value="FN3"/>
    <property type="match status" value="2"/>
</dbReference>
<keyword evidence="1" id="KW-0677">Repeat</keyword>
<evidence type="ECO:0000313" key="6">
    <source>
        <dbReference type="EMBL" id="MXQ66811.1"/>
    </source>
</evidence>
<dbReference type="GO" id="GO:0000272">
    <property type="term" value="P:polysaccharide catabolic process"/>
    <property type="evidence" value="ECO:0007669"/>
    <property type="project" value="UniProtKB-KW"/>
</dbReference>
<evidence type="ECO:0000256" key="2">
    <source>
        <dbReference type="ARBA" id="ARBA00023295"/>
    </source>
</evidence>
<comment type="caution">
    <text evidence="6">The sequence shown here is derived from an EMBL/GenBank/DDBJ whole genome shotgun (WGS) entry which is preliminary data.</text>
</comment>
<gene>
    <name evidence="6" type="ORF">GQ466_22595</name>
</gene>
<evidence type="ECO:0000256" key="3">
    <source>
        <dbReference type="ARBA" id="ARBA00023326"/>
    </source>
</evidence>
<feature type="domain" description="Fibronectin type-III" evidence="5">
    <location>
        <begin position="1"/>
        <end position="94"/>
    </location>
</feature>
<dbReference type="InterPro" id="IPR003961">
    <property type="entry name" value="FN3_dom"/>
</dbReference>
<keyword evidence="2" id="KW-0326">Glycosidase</keyword>
<dbReference type="PANTHER" id="PTHR13817">
    <property type="entry name" value="TITIN"/>
    <property type="match status" value="1"/>
</dbReference>
<accession>A0A6I4WB84</accession>
<dbReference type="AlphaFoldDB" id="A0A6I4WB84"/>
<evidence type="ECO:0000256" key="4">
    <source>
        <dbReference type="SAM" id="MobiDB-lite"/>
    </source>
</evidence>
<dbReference type="Gene3D" id="2.60.40.10">
    <property type="entry name" value="Immunoglobulins"/>
    <property type="match status" value="2"/>
</dbReference>
<dbReference type="InterPro" id="IPR013783">
    <property type="entry name" value="Ig-like_fold"/>
</dbReference>
<keyword evidence="3" id="KW-0119">Carbohydrate metabolism</keyword>
<dbReference type="EMBL" id="WUTW01000005">
    <property type="protein sequence ID" value="MXQ66811.1"/>
    <property type="molecule type" value="Genomic_DNA"/>
</dbReference>
<evidence type="ECO:0000256" key="1">
    <source>
        <dbReference type="ARBA" id="ARBA00022737"/>
    </source>
</evidence>
<reference evidence="6 7" key="1">
    <citation type="submission" date="2019-12" db="EMBL/GenBank/DDBJ databases">
        <title>Nocardia macrotermitis sp. nov. and Nocardia aurantia sp. nov., isolated from the gut of the fungus growing-termite Macrotermes natalensis.</title>
        <authorList>
            <person name="Christine B."/>
            <person name="Rene B."/>
        </authorList>
    </citation>
    <scope>NUCLEOTIDE SEQUENCE [LARGE SCALE GENOMIC DNA]</scope>
    <source>
        <strain evidence="6 7">DSM 102126</strain>
    </source>
</reference>
<dbReference type="PANTHER" id="PTHR13817:SF73">
    <property type="entry name" value="FIBRONECTIN TYPE-III DOMAIN-CONTAINING PROTEIN"/>
    <property type="match status" value="1"/>
</dbReference>
<keyword evidence="7" id="KW-1185">Reference proteome</keyword>
<name>A0A6I4WB84_9ACTN</name>
<evidence type="ECO:0000313" key="7">
    <source>
        <dbReference type="Proteomes" id="UP000431901"/>
    </source>
</evidence>
<dbReference type="CDD" id="cd00063">
    <property type="entry name" value="FN3"/>
    <property type="match status" value="2"/>
</dbReference>
<keyword evidence="3" id="KW-0624">Polysaccharide degradation</keyword>
<dbReference type="OrthoDB" id="4863392at2"/>
<feature type="region of interest" description="Disordered" evidence="4">
    <location>
        <begin position="1"/>
        <end position="34"/>
    </location>
</feature>
<dbReference type="PRINTS" id="PR00014">
    <property type="entry name" value="FNTYPEIII"/>
</dbReference>
<keyword evidence="2" id="KW-0378">Hydrolase</keyword>
<dbReference type="PROSITE" id="PS50853">
    <property type="entry name" value="FN3"/>
    <property type="match status" value="2"/>
</dbReference>
<organism evidence="6 7">
    <name type="scientific">Actinomadura rayongensis</name>
    <dbReference type="NCBI Taxonomy" id="1429076"/>
    <lineage>
        <taxon>Bacteria</taxon>
        <taxon>Bacillati</taxon>
        <taxon>Actinomycetota</taxon>
        <taxon>Actinomycetes</taxon>
        <taxon>Streptosporangiales</taxon>
        <taxon>Thermomonosporaceae</taxon>
        <taxon>Actinomadura</taxon>
    </lineage>
</organism>
<dbReference type="Pfam" id="PF00041">
    <property type="entry name" value="fn3"/>
    <property type="match status" value="2"/>
</dbReference>
<dbReference type="GO" id="GO:0016798">
    <property type="term" value="F:hydrolase activity, acting on glycosyl bonds"/>
    <property type="evidence" value="ECO:0007669"/>
    <property type="project" value="UniProtKB-KW"/>
</dbReference>
<dbReference type="SUPFAM" id="SSF49265">
    <property type="entry name" value="Fibronectin type III"/>
    <property type="match status" value="1"/>
</dbReference>
<dbReference type="Proteomes" id="UP000431901">
    <property type="component" value="Unassembled WGS sequence"/>
</dbReference>
<dbReference type="InterPro" id="IPR050964">
    <property type="entry name" value="Striated_Muscle_Regulatory"/>
</dbReference>
<proteinExistence type="predicted"/>
<protein>
    <recommendedName>
        <fullName evidence="5">Fibronectin type-III domain-containing protein</fullName>
    </recommendedName>
</protein>
<evidence type="ECO:0000259" key="5">
    <source>
        <dbReference type="PROSITE" id="PS50853"/>
    </source>
</evidence>
<feature type="domain" description="Fibronectin type-III" evidence="5">
    <location>
        <begin position="99"/>
        <end position="187"/>
    </location>
</feature>